<keyword evidence="8" id="KW-1185">Reference proteome</keyword>
<accession>A0A4V1LP59</accession>
<gene>
    <name evidence="7" type="ORF">CRV04_03335</name>
</gene>
<feature type="transmembrane region" description="Helical" evidence="5">
    <location>
        <begin position="45"/>
        <end position="62"/>
    </location>
</feature>
<feature type="domain" description="EamA" evidence="6">
    <location>
        <begin position="13"/>
        <end position="139"/>
    </location>
</feature>
<evidence type="ECO:0000256" key="1">
    <source>
        <dbReference type="ARBA" id="ARBA00004141"/>
    </source>
</evidence>
<organism evidence="7 8">
    <name type="scientific">Candidatus Marinarcus aquaticus</name>
    <dbReference type="NCBI Taxonomy" id="2044504"/>
    <lineage>
        <taxon>Bacteria</taxon>
        <taxon>Pseudomonadati</taxon>
        <taxon>Campylobacterota</taxon>
        <taxon>Epsilonproteobacteria</taxon>
        <taxon>Campylobacterales</taxon>
        <taxon>Arcobacteraceae</taxon>
        <taxon>Candidatus Marinarcus</taxon>
    </lineage>
</organism>
<proteinExistence type="predicted"/>
<dbReference type="EMBL" id="PDKN01000002">
    <property type="protein sequence ID" value="RXJ60058.1"/>
    <property type="molecule type" value="Genomic_DNA"/>
</dbReference>
<dbReference type="OrthoDB" id="321830at2"/>
<sequence>MSHLTSHRFYLLCVTILSLIFLAANSVLCKLAFKDTGIDPFSFTSIRLLSGAITLFILVQIFSNQTQKPKKNFLASLMLFVYAITFSYSYVLIDTGVGALILFGVVQVVMISYAFFTKQQLNRFKLIGACIAFLGLIYLLSPSQKSQISFEGALLMALSGVAWGVYSIVGKNIQSPLITTSQNFTWSLLFIILFSFISTLNITITTDAFIYALISGAITSGLGYVLWYMVVKKIETSTASILQLLVPVLATLGGVIFLQEQLTFHFITAAIIILSGITLSAVKKLPTI</sequence>
<evidence type="ECO:0000313" key="8">
    <source>
        <dbReference type="Proteomes" id="UP000290657"/>
    </source>
</evidence>
<dbReference type="AlphaFoldDB" id="A0A4V1LP59"/>
<comment type="subcellular location">
    <subcellularLocation>
        <location evidence="1">Membrane</location>
        <topology evidence="1">Multi-pass membrane protein</topology>
    </subcellularLocation>
</comment>
<keyword evidence="2 5" id="KW-0812">Transmembrane</keyword>
<feature type="transmembrane region" description="Helical" evidence="5">
    <location>
        <begin position="97"/>
        <end position="116"/>
    </location>
</feature>
<dbReference type="Pfam" id="PF00892">
    <property type="entry name" value="EamA"/>
    <property type="match status" value="2"/>
</dbReference>
<evidence type="ECO:0000313" key="7">
    <source>
        <dbReference type="EMBL" id="RXJ60058.1"/>
    </source>
</evidence>
<feature type="transmembrane region" description="Helical" evidence="5">
    <location>
        <begin position="184"/>
        <end position="202"/>
    </location>
</feature>
<dbReference type="Gene3D" id="1.10.3730.20">
    <property type="match status" value="1"/>
</dbReference>
<keyword evidence="3 5" id="KW-1133">Transmembrane helix</keyword>
<dbReference type="Proteomes" id="UP000290657">
    <property type="component" value="Unassembled WGS sequence"/>
</dbReference>
<dbReference type="GO" id="GO:0016020">
    <property type="term" value="C:membrane"/>
    <property type="evidence" value="ECO:0007669"/>
    <property type="project" value="UniProtKB-SubCell"/>
</dbReference>
<dbReference type="InterPro" id="IPR037185">
    <property type="entry name" value="EmrE-like"/>
</dbReference>
<name>A0A4V1LP59_9BACT</name>
<evidence type="ECO:0000259" key="6">
    <source>
        <dbReference type="Pfam" id="PF00892"/>
    </source>
</evidence>
<evidence type="ECO:0000256" key="2">
    <source>
        <dbReference type="ARBA" id="ARBA00022692"/>
    </source>
</evidence>
<dbReference type="InterPro" id="IPR000620">
    <property type="entry name" value="EamA_dom"/>
</dbReference>
<feature type="transmembrane region" description="Helical" evidence="5">
    <location>
        <begin position="264"/>
        <end position="282"/>
    </location>
</feature>
<dbReference type="PANTHER" id="PTHR32322:SF9">
    <property type="entry name" value="AMINO-ACID METABOLITE EFFLUX PUMP-RELATED"/>
    <property type="match status" value="1"/>
</dbReference>
<dbReference type="RefSeq" id="WP_128995374.1">
    <property type="nucleotide sequence ID" value="NZ_PDKN01000002.1"/>
</dbReference>
<protein>
    <submittedName>
        <fullName evidence="7">EamA family transporter</fullName>
    </submittedName>
</protein>
<evidence type="ECO:0000256" key="3">
    <source>
        <dbReference type="ARBA" id="ARBA00022989"/>
    </source>
</evidence>
<dbReference type="InterPro" id="IPR050638">
    <property type="entry name" value="AA-Vitamin_Transporters"/>
</dbReference>
<feature type="transmembrane region" description="Helical" evidence="5">
    <location>
        <begin position="153"/>
        <end position="172"/>
    </location>
</feature>
<dbReference type="PANTHER" id="PTHR32322">
    <property type="entry name" value="INNER MEMBRANE TRANSPORTER"/>
    <property type="match status" value="1"/>
</dbReference>
<feature type="transmembrane region" description="Helical" evidence="5">
    <location>
        <begin position="123"/>
        <end position="141"/>
    </location>
</feature>
<reference evidence="7 8" key="1">
    <citation type="submission" date="2017-10" db="EMBL/GenBank/DDBJ databases">
        <title>Genomics of the genus Arcobacter.</title>
        <authorList>
            <person name="Perez-Cataluna A."/>
            <person name="Figueras M.J."/>
        </authorList>
    </citation>
    <scope>NUCLEOTIDE SEQUENCE [LARGE SCALE GENOMIC DNA]</scope>
    <source>
        <strain evidence="7 8">CECT 8987</strain>
    </source>
</reference>
<feature type="transmembrane region" description="Helical" evidence="5">
    <location>
        <begin position="241"/>
        <end position="258"/>
    </location>
</feature>
<feature type="transmembrane region" description="Helical" evidence="5">
    <location>
        <begin position="74"/>
        <end position="91"/>
    </location>
</feature>
<feature type="domain" description="EamA" evidence="6">
    <location>
        <begin position="152"/>
        <end position="280"/>
    </location>
</feature>
<feature type="transmembrane region" description="Helical" evidence="5">
    <location>
        <begin position="208"/>
        <end position="229"/>
    </location>
</feature>
<evidence type="ECO:0000256" key="5">
    <source>
        <dbReference type="SAM" id="Phobius"/>
    </source>
</evidence>
<keyword evidence="4 5" id="KW-0472">Membrane</keyword>
<dbReference type="SUPFAM" id="SSF103481">
    <property type="entry name" value="Multidrug resistance efflux transporter EmrE"/>
    <property type="match status" value="2"/>
</dbReference>
<comment type="caution">
    <text evidence="7">The sequence shown here is derived from an EMBL/GenBank/DDBJ whole genome shotgun (WGS) entry which is preliminary data.</text>
</comment>
<evidence type="ECO:0000256" key="4">
    <source>
        <dbReference type="ARBA" id="ARBA00023136"/>
    </source>
</evidence>